<evidence type="ECO:0000313" key="2">
    <source>
        <dbReference type="Proteomes" id="UP000307380"/>
    </source>
</evidence>
<keyword evidence="2" id="KW-1185">Reference proteome</keyword>
<evidence type="ECO:0000313" key="1">
    <source>
        <dbReference type="EMBL" id="THG28390.1"/>
    </source>
</evidence>
<reference evidence="1 2" key="1">
    <citation type="submission" date="2019-04" db="EMBL/GenBank/DDBJ databases">
        <authorList>
            <person name="Jiang L."/>
        </authorList>
    </citation>
    <scope>NUCLEOTIDE SEQUENCE [LARGE SCALE GENOMIC DNA]</scope>
    <source>
        <strain evidence="1 2">YIM 131861</strain>
    </source>
</reference>
<dbReference type="RefSeq" id="WP_136425579.1">
    <property type="nucleotide sequence ID" value="NZ_OZ241748.1"/>
</dbReference>
<dbReference type="Proteomes" id="UP000307380">
    <property type="component" value="Unassembled WGS sequence"/>
</dbReference>
<dbReference type="OrthoDB" id="3769378at2"/>
<protein>
    <submittedName>
        <fullName evidence="1">Uncharacterized protein</fullName>
    </submittedName>
</protein>
<proteinExistence type="predicted"/>
<gene>
    <name evidence="1" type="ORF">E6C70_16520</name>
</gene>
<name>A0A4S4FE08_9MICO</name>
<sequence>MNDLRAELMRGRDDALPEFSIVLPSGWSEFDASPSSEHDLVDRAAKRLRSAHRPDLLAQLRALTGRAFAGMRGAQTVRFYIQTEAWEEDLVLPLSITASVRTAPAGGSLDELVVDLIRTKGGTSLQGDTRFVRWETHSEVAVGTATVGQMTTAYVTPIPGSDRSKALQLTAVVVHPRDGTYTRETPIIADMFALADAIVSTLTWQSA</sequence>
<dbReference type="EMBL" id="SSSN01000021">
    <property type="protein sequence ID" value="THG28390.1"/>
    <property type="molecule type" value="Genomic_DNA"/>
</dbReference>
<comment type="caution">
    <text evidence="1">The sequence shown here is derived from an EMBL/GenBank/DDBJ whole genome shotgun (WGS) entry which is preliminary data.</text>
</comment>
<dbReference type="AlphaFoldDB" id="A0A4S4FE08"/>
<organism evidence="1 2">
    <name type="scientific">Orlajensenia flava</name>
    <dbReference type="NCBI Taxonomy" id="2565934"/>
    <lineage>
        <taxon>Bacteria</taxon>
        <taxon>Bacillati</taxon>
        <taxon>Actinomycetota</taxon>
        <taxon>Actinomycetes</taxon>
        <taxon>Micrococcales</taxon>
        <taxon>Microbacteriaceae</taxon>
        <taxon>Orlajensenia</taxon>
    </lineage>
</organism>
<accession>A0A4S4FE08</accession>